<protein>
    <recommendedName>
        <fullName evidence="2">DUF6286 domain-containing protein</fullName>
    </recommendedName>
</protein>
<comment type="caution">
    <text evidence="3">The sequence shown here is derived from an EMBL/GenBank/DDBJ whole genome shotgun (WGS) entry which is preliminary data.</text>
</comment>
<name>A0A9W6QJ79_9PSEU</name>
<keyword evidence="1" id="KW-0812">Transmembrane</keyword>
<dbReference type="RefSeq" id="WP_285607106.1">
    <property type="nucleotide sequence ID" value="NZ_BSSD01000001.1"/>
</dbReference>
<proteinExistence type="predicted"/>
<dbReference type="Pfam" id="PF19803">
    <property type="entry name" value="DUF6286"/>
    <property type="match status" value="1"/>
</dbReference>
<evidence type="ECO:0000256" key="1">
    <source>
        <dbReference type="SAM" id="Phobius"/>
    </source>
</evidence>
<evidence type="ECO:0000259" key="2">
    <source>
        <dbReference type="Pfam" id="PF19803"/>
    </source>
</evidence>
<organism evidence="3 4">
    <name type="scientific">Actinokineospora globicatena</name>
    <dbReference type="NCBI Taxonomy" id="103729"/>
    <lineage>
        <taxon>Bacteria</taxon>
        <taxon>Bacillati</taxon>
        <taxon>Actinomycetota</taxon>
        <taxon>Actinomycetes</taxon>
        <taxon>Pseudonocardiales</taxon>
        <taxon>Pseudonocardiaceae</taxon>
        <taxon>Actinokineospora</taxon>
    </lineage>
</organism>
<dbReference type="InterPro" id="IPR046253">
    <property type="entry name" value="DUF6286"/>
</dbReference>
<feature type="domain" description="DUF6286" evidence="2">
    <location>
        <begin position="64"/>
        <end position="172"/>
    </location>
</feature>
<reference evidence="3" key="1">
    <citation type="submission" date="2023-02" db="EMBL/GenBank/DDBJ databases">
        <title>Actinokineospora globicatena NBRC 15670.</title>
        <authorList>
            <person name="Ichikawa N."/>
            <person name="Sato H."/>
            <person name="Tonouchi N."/>
        </authorList>
    </citation>
    <scope>NUCLEOTIDE SEQUENCE</scope>
    <source>
        <strain evidence="3">NBRC 15670</strain>
    </source>
</reference>
<sequence>MKRFPRRSTPAVLVALVVLAACALVTTVAVRQVLGQPPWVDPRAVFDARWSDPTVVLAAVVCVLVGVCLLLCALLRGTPTVLPLRDDDPETERAVGSGATRRSLRDTLRTAAASVDGVAAARLVLTDRAVTATVTTHRASTNGLADAVIAAVEHRLDRVGPATRPGVRVRVRSGRTR</sequence>
<accession>A0A9W6QJ79</accession>
<dbReference type="AlphaFoldDB" id="A0A9W6QJ79"/>
<evidence type="ECO:0000313" key="3">
    <source>
        <dbReference type="EMBL" id="GLW89680.1"/>
    </source>
</evidence>
<dbReference type="EMBL" id="BSSD01000001">
    <property type="protein sequence ID" value="GLW89680.1"/>
    <property type="molecule type" value="Genomic_DNA"/>
</dbReference>
<evidence type="ECO:0000313" key="4">
    <source>
        <dbReference type="Proteomes" id="UP001165042"/>
    </source>
</evidence>
<keyword evidence="1" id="KW-1133">Transmembrane helix</keyword>
<feature type="transmembrane region" description="Helical" evidence="1">
    <location>
        <begin position="55"/>
        <end position="75"/>
    </location>
</feature>
<dbReference type="PROSITE" id="PS51257">
    <property type="entry name" value="PROKAR_LIPOPROTEIN"/>
    <property type="match status" value="1"/>
</dbReference>
<keyword evidence="1" id="KW-0472">Membrane</keyword>
<keyword evidence="4" id="KW-1185">Reference proteome</keyword>
<gene>
    <name evidence="3" type="ORF">Aglo03_04960</name>
</gene>
<dbReference type="Proteomes" id="UP001165042">
    <property type="component" value="Unassembled WGS sequence"/>
</dbReference>